<gene>
    <name evidence="2" type="ORF">B0H15DRAFT_793973</name>
</gene>
<dbReference type="PANTHER" id="PTHR33096">
    <property type="entry name" value="CXC2 DOMAIN-CONTAINING PROTEIN"/>
    <property type="match status" value="1"/>
</dbReference>
<proteinExistence type="predicted"/>
<comment type="caution">
    <text evidence="2">The sequence shown here is derived from an EMBL/GenBank/DDBJ whole genome shotgun (WGS) entry which is preliminary data.</text>
</comment>
<dbReference type="InterPro" id="IPR041457">
    <property type="entry name" value="CxC2_KDZ-assoc"/>
</dbReference>
<dbReference type="Proteomes" id="UP001222325">
    <property type="component" value="Unassembled WGS sequence"/>
</dbReference>
<keyword evidence="3" id="KW-1185">Reference proteome</keyword>
<dbReference type="CDD" id="cd19757">
    <property type="entry name" value="Bbox1"/>
    <property type="match status" value="1"/>
</dbReference>
<reference evidence="2" key="1">
    <citation type="submission" date="2023-03" db="EMBL/GenBank/DDBJ databases">
        <title>Massive genome expansion in bonnet fungi (Mycena s.s.) driven by repeated elements and novel gene families across ecological guilds.</title>
        <authorList>
            <consortium name="Lawrence Berkeley National Laboratory"/>
            <person name="Harder C.B."/>
            <person name="Miyauchi S."/>
            <person name="Viragh M."/>
            <person name="Kuo A."/>
            <person name="Thoen E."/>
            <person name="Andreopoulos B."/>
            <person name="Lu D."/>
            <person name="Skrede I."/>
            <person name="Drula E."/>
            <person name="Henrissat B."/>
            <person name="Morin E."/>
            <person name="Kohler A."/>
            <person name="Barry K."/>
            <person name="LaButti K."/>
            <person name="Morin E."/>
            <person name="Salamov A."/>
            <person name="Lipzen A."/>
            <person name="Mereny Z."/>
            <person name="Hegedus B."/>
            <person name="Baldrian P."/>
            <person name="Stursova M."/>
            <person name="Weitz H."/>
            <person name="Taylor A."/>
            <person name="Grigoriev I.V."/>
            <person name="Nagy L.G."/>
            <person name="Martin F."/>
            <person name="Kauserud H."/>
        </authorList>
    </citation>
    <scope>NUCLEOTIDE SEQUENCE</scope>
    <source>
        <strain evidence="2">CBHHK173m</strain>
    </source>
</reference>
<name>A0AAD6TQV6_9AGAR</name>
<dbReference type="Pfam" id="PF18803">
    <property type="entry name" value="CxC2"/>
    <property type="match status" value="1"/>
</dbReference>
<sequence>MSDPDCAFCETKFASGLGRRLFRCRECGDFLQCEVCCLHHHRFSPLHFLEEWKQDHWEKTTLTKLGLIFQVGHEGRSCPSPALLVRRMVVVDTSGIHLIKYRFCKCERAAHANNLQQLLRTAWFPATITDPTTCATFRVLDLFRVLNVVGNVNAHDFVTSLERLSDATGVLPLPDRYKQFIRMAREYTFLQRVRRAARGNFPGGLAATKLGECMVMCWPCPHDGRNMPENWRDVDPKYRFLYMLLLAIDANFKMKNRIRKNERYDPSLGPGWGAFVEPSGYKKHLSTYVGEEDISTCIAFAALLQKDTRNTAGLRVSGVGGCVCARHECMRANGLGDLQKGERYANMDYIVMSALRGLSLTHLTLSYDIACQWKKNLATRMAKLPEGLQLLLDNFELQCGLPVWHASSHQEECRKDNSLSFLVGVGKTDGEGIERFWAAVNQVGYSTKESGLGTRADAVEDKIDAHNFLKNVGQGDALLRKLIIAVAERARQVESFKEVDSSVARDVRKAWLAQIDAYLADRTQPNPYASTKDDSQTEAQIRLVLKKEEEKDARSHGTPLQSTSATAFLVAGMQLEHTQRRIKAEVSGLALVTADRESKLHELRLSFFKKLRKFRDLQAIYMPGAIRAVQRDEASRDSDAEPIKAEFVKLWMPSELTAAQREVGIQRGLGEMEAKLREAQCSDALTLIRQRLHTKRHLIGCRDRYITGQNASTKARKLIDLVGDKANASAAKYRRAREALSVLKGEDYAPQFKVLKQEHMTLDGELMDEEVAQRQKLALAGVGKKGRLPRHQIGSTKKTLSWIWTVADVTLTEADEPALHEAVRVEWSTARARKVRWEEEVAMIREEMRRVLRYLEWQCSEWDARVAESMLADPSGTDPLEAGRRSYAVSQGILHRKIQTKFRVQWNQSLRTAATSVLASEAGAELNEFYGQGKHTWNLCTMSQQSPIE</sequence>
<feature type="domain" description="CxC2-like cysteine cluster KDZ transposase-associated" evidence="1">
    <location>
        <begin position="62"/>
        <end position="169"/>
    </location>
</feature>
<evidence type="ECO:0000259" key="1">
    <source>
        <dbReference type="Pfam" id="PF18803"/>
    </source>
</evidence>
<dbReference type="EMBL" id="JARJCN010000146">
    <property type="protein sequence ID" value="KAJ7068896.1"/>
    <property type="molecule type" value="Genomic_DNA"/>
</dbReference>
<evidence type="ECO:0000313" key="2">
    <source>
        <dbReference type="EMBL" id="KAJ7068896.1"/>
    </source>
</evidence>
<organism evidence="2 3">
    <name type="scientific">Mycena belliarum</name>
    <dbReference type="NCBI Taxonomy" id="1033014"/>
    <lineage>
        <taxon>Eukaryota</taxon>
        <taxon>Fungi</taxon>
        <taxon>Dikarya</taxon>
        <taxon>Basidiomycota</taxon>
        <taxon>Agaricomycotina</taxon>
        <taxon>Agaricomycetes</taxon>
        <taxon>Agaricomycetidae</taxon>
        <taxon>Agaricales</taxon>
        <taxon>Marasmiineae</taxon>
        <taxon>Mycenaceae</taxon>
        <taxon>Mycena</taxon>
    </lineage>
</organism>
<evidence type="ECO:0000313" key="3">
    <source>
        <dbReference type="Proteomes" id="UP001222325"/>
    </source>
</evidence>
<dbReference type="AlphaFoldDB" id="A0AAD6TQV6"/>
<dbReference type="PANTHER" id="PTHR33096:SF1">
    <property type="entry name" value="CXC1-LIKE CYSTEINE CLUSTER ASSOCIATED WITH KDZ TRANSPOSASES DOMAIN-CONTAINING PROTEIN"/>
    <property type="match status" value="1"/>
</dbReference>
<dbReference type="Pfam" id="PF18758">
    <property type="entry name" value="KDZ"/>
    <property type="match status" value="1"/>
</dbReference>
<accession>A0AAD6TQV6</accession>
<dbReference type="InterPro" id="IPR040521">
    <property type="entry name" value="KDZ"/>
</dbReference>
<protein>
    <recommendedName>
        <fullName evidence="1">CxC2-like cysteine cluster KDZ transposase-associated domain-containing protein</fullName>
    </recommendedName>
</protein>